<comment type="catalytic activity">
    <reaction evidence="6 7">
        <text>alpha-D-glucose 1-phosphate + UTP + H(+) = UDP-alpha-D-glucose + diphosphate</text>
        <dbReference type="Rhea" id="RHEA:19889"/>
        <dbReference type="ChEBI" id="CHEBI:15378"/>
        <dbReference type="ChEBI" id="CHEBI:33019"/>
        <dbReference type="ChEBI" id="CHEBI:46398"/>
        <dbReference type="ChEBI" id="CHEBI:58601"/>
        <dbReference type="ChEBI" id="CHEBI:58885"/>
        <dbReference type="EC" id="2.7.7.9"/>
    </reaction>
</comment>
<evidence type="ECO:0000256" key="4">
    <source>
        <dbReference type="ARBA" id="ARBA00022679"/>
    </source>
</evidence>
<dbReference type="InterPro" id="IPR029044">
    <property type="entry name" value="Nucleotide-diphossugar_trans"/>
</dbReference>
<keyword evidence="5 7" id="KW-0548">Nucleotidyltransferase</keyword>
<dbReference type="PANTHER" id="PTHR43197">
    <property type="entry name" value="UTP--GLUCOSE-1-PHOSPHATE URIDYLYLTRANSFERASE"/>
    <property type="match status" value="1"/>
</dbReference>
<dbReference type="PANTHER" id="PTHR43197:SF1">
    <property type="entry name" value="UTP--GLUCOSE-1-PHOSPHATE URIDYLYLTRANSFERASE"/>
    <property type="match status" value="1"/>
</dbReference>
<dbReference type="AlphaFoldDB" id="A0A932HZT8"/>
<evidence type="ECO:0000313" key="10">
    <source>
        <dbReference type="Proteomes" id="UP000782312"/>
    </source>
</evidence>
<gene>
    <name evidence="9" type="primary">galU</name>
    <name evidence="9" type="ORF">HYZ11_10705</name>
</gene>
<dbReference type="Pfam" id="PF00483">
    <property type="entry name" value="NTP_transferase"/>
    <property type="match status" value="1"/>
</dbReference>
<dbReference type="SUPFAM" id="SSF53448">
    <property type="entry name" value="Nucleotide-diphospho-sugar transferases"/>
    <property type="match status" value="1"/>
</dbReference>
<dbReference type="InterPro" id="IPR005771">
    <property type="entry name" value="GalU_uridylyltTrfase_bac/arc"/>
</dbReference>
<keyword evidence="4 7" id="KW-0808">Transferase</keyword>
<dbReference type="NCBIfam" id="TIGR01099">
    <property type="entry name" value="galU"/>
    <property type="match status" value="1"/>
</dbReference>
<accession>A0A932HZT8</accession>
<evidence type="ECO:0000256" key="5">
    <source>
        <dbReference type="ARBA" id="ARBA00022695"/>
    </source>
</evidence>
<dbReference type="GO" id="GO:0006011">
    <property type="term" value="P:UDP-alpha-D-glucose metabolic process"/>
    <property type="evidence" value="ECO:0007669"/>
    <property type="project" value="InterPro"/>
</dbReference>
<dbReference type="Proteomes" id="UP000782312">
    <property type="component" value="Unassembled WGS sequence"/>
</dbReference>
<dbReference type="InterPro" id="IPR005835">
    <property type="entry name" value="NTP_transferase_dom"/>
</dbReference>
<evidence type="ECO:0000256" key="3">
    <source>
        <dbReference type="ARBA" id="ARBA00019048"/>
    </source>
</evidence>
<proteinExistence type="inferred from homology"/>
<evidence type="ECO:0000313" key="9">
    <source>
        <dbReference type="EMBL" id="MBI3128063.1"/>
    </source>
</evidence>
<evidence type="ECO:0000259" key="8">
    <source>
        <dbReference type="Pfam" id="PF00483"/>
    </source>
</evidence>
<name>A0A932HZT8_UNCTE</name>
<dbReference type="EMBL" id="JACPUR010000023">
    <property type="protein sequence ID" value="MBI3128063.1"/>
    <property type="molecule type" value="Genomic_DNA"/>
</dbReference>
<protein>
    <recommendedName>
        <fullName evidence="3 7">UTP--glucose-1-phosphate uridylyltransferase</fullName>
        <ecNumber evidence="2 7">2.7.7.9</ecNumber>
    </recommendedName>
    <alternativeName>
        <fullName evidence="7">UDP-glucose pyrophosphorylase</fullName>
    </alternativeName>
</protein>
<dbReference type="CDD" id="cd02541">
    <property type="entry name" value="UGPase_prokaryotic"/>
    <property type="match status" value="1"/>
</dbReference>
<comment type="similarity">
    <text evidence="1 7">Belongs to the UDPGP type 2 family.</text>
</comment>
<evidence type="ECO:0000256" key="6">
    <source>
        <dbReference type="ARBA" id="ARBA00048128"/>
    </source>
</evidence>
<evidence type="ECO:0000256" key="1">
    <source>
        <dbReference type="ARBA" id="ARBA00006890"/>
    </source>
</evidence>
<sequence>MSKVRKAVFPVAGLGTRFLPATKVIPKEMLPIVDTPQIQIGVQEALDAGIDQIVFITGRGKVSMVDHFDVAYELEDHLRKRGQESHLEIVQEISRKAHISSIRQKVPGGLGHAVLCAKDVVGDEPFAVILSDDLIRSEVPAIRQLADVQEARGGAVVAAMRVARDQVSKYGVVVPDGSPAPGLRLTSLKGMVEKPSPEKAPSDLAIIGRYILPSEIFGVLERTPKDPKGEVQLTDGIRLLLGSQPVYAYEFEGKRYDAGDKLGFLQATVEYALAREDLGPSFRAYLRNLSL</sequence>
<dbReference type="GO" id="GO:0003983">
    <property type="term" value="F:UTP:glucose-1-phosphate uridylyltransferase activity"/>
    <property type="evidence" value="ECO:0007669"/>
    <property type="project" value="UniProtKB-EC"/>
</dbReference>
<dbReference type="Gene3D" id="3.90.550.10">
    <property type="entry name" value="Spore Coat Polysaccharide Biosynthesis Protein SpsA, Chain A"/>
    <property type="match status" value="1"/>
</dbReference>
<comment type="caution">
    <text evidence="9">The sequence shown here is derived from an EMBL/GenBank/DDBJ whole genome shotgun (WGS) entry which is preliminary data.</text>
</comment>
<evidence type="ECO:0000256" key="2">
    <source>
        <dbReference type="ARBA" id="ARBA00012415"/>
    </source>
</evidence>
<dbReference type="EC" id="2.7.7.9" evidence="2 7"/>
<feature type="domain" description="Nucleotidyl transferase" evidence="8">
    <location>
        <begin position="11"/>
        <end position="271"/>
    </location>
</feature>
<reference evidence="9" key="1">
    <citation type="submission" date="2020-07" db="EMBL/GenBank/DDBJ databases">
        <title>Huge and variable diversity of episymbiotic CPR bacteria and DPANN archaea in groundwater ecosystems.</title>
        <authorList>
            <person name="He C.Y."/>
            <person name="Keren R."/>
            <person name="Whittaker M."/>
            <person name="Farag I.F."/>
            <person name="Doudna J."/>
            <person name="Cate J.H.D."/>
            <person name="Banfield J.F."/>
        </authorList>
    </citation>
    <scope>NUCLEOTIDE SEQUENCE</scope>
    <source>
        <strain evidence="9">NC_groundwater_763_Ag_S-0.2um_68_21</strain>
    </source>
</reference>
<evidence type="ECO:0000256" key="7">
    <source>
        <dbReference type="RuleBase" id="RU361259"/>
    </source>
</evidence>
<organism evidence="9 10">
    <name type="scientific">Tectimicrobiota bacterium</name>
    <dbReference type="NCBI Taxonomy" id="2528274"/>
    <lineage>
        <taxon>Bacteria</taxon>
        <taxon>Pseudomonadati</taxon>
        <taxon>Nitrospinota/Tectimicrobiota group</taxon>
        <taxon>Candidatus Tectimicrobiota</taxon>
    </lineage>
</organism>